<accession>A0A8S9IJR3</accession>
<reference evidence="3" key="1">
    <citation type="submission" date="2019-12" db="EMBL/GenBank/DDBJ databases">
        <title>Genome sequencing and annotation of Brassica cretica.</title>
        <authorList>
            <person name="Studholme D.J."/>
            <person name="Sarris P.F."/>
        </authorList>
    </citation>
    <scope>NUCLEOTIDE SEQUENCE</scope>
    <source>
        <strain evidence="2">PFS-001/15</strain>
        <strain evidence="3">PFS-102/07</strain>
        <tissue evidence="3">Leaf</tissue>
    </source>
</reference>
<name>A0A8S9IJR3_BRACR</name>
<comment type="caution">
    <text evidence="3">The sequence shown here is derived from an EMBL/GenBank/DDBJ whole genome shotgun (WGS) entry which is preliminary data.</text>
</comment>
<dbReference type="AlphaFoldDB" id="A0A8S9IJR3"/>
<organism evidence="3">
    <name type="scientific">Brassica cretica</name>
    <name type="common">Mustard</name>
    <dbReference type="NCBI Taxonomy" id="69181"/>
    <lineage>
        <taxon>Eukaryota</taxon>
        <taxon>Viridiplantae</taxon>
        <taxon>Streptophyta</taxon>
        <taxon>Embryophyta</taxon>
        <taxon>Tracheophyta</taxon>
        <taxon>Spermatophyta</taxon>
        <taxon>Magnoliopsida</taxon>
        <taxon>eudicotyledons</taxon>
        <taxon>Gunneridae</taxon>
        <taxon>Pentapetalae</taxon>
        <taxon>rosids</taxon>
        <taxon>malvids</taxon>
        <taxon>Brassicales</taxon>
        <taxon>Brassicaceae</taxon>
        <taxon>Brassiceae</taxon>
        <taxon>Brassica</taxon>
    </lineage>
</organism>
<feature type="region of interest" description="Disordered" evidence="1">
    <location>
        <begin position="86"/>
        <end position="105"/>
    </location>
</feature>
<sequence length="105" mass="11181">MLHLPRSRLRVPPVTVSGTPSIKAASVASSGSKATRAPNQVYPVIPCFTTGVSFTNLHLRQSLLRLCAMLLSPSCSALRVAVGIEPHRRDSSSKSSHVQVFSSSP</sequence>
<dbReference type="Proteomes" id="UP000712281">
    <property type="component" value="Unassembled WGS sequence"/>
</dbReference>
<dbReference type="EMBL" id="QGKY02001015">
    <property type="protein sequence ID" value="KAF2570211.1"/>
    <property type="molecule type" value="Genomic_DNA"/>
</dbReference>
<evidence type="ECO:0000313" key="3">
    <source>
        <dbReference type="EMBL" id="KAF2570211.1"/>
    </source>
</evidence>
<feature type="compositionally biased region" description="Low complexity" evidence="1">
    <location>
        <begin position="93"/>
        <end position="105"/>
    </location>
</feature>
<gene>
    <name evidence="2" type="ORF">F2Q68_00020828</name>
    <name evidence="3" type="ORF">F2Q70_00003294</name>
</gene>
<evidence type="ECO:0000256" key="1">
    <source>
        <dbReference type="SAM" id="MobiDB-lite"/>
    </source>
</evidence>
<evidence type="ECO:0000313" key="2">
    <source>
        <dbReference type="EMBL" id="KAF2538528.1"/>
    </source>
</evidence>
<proteinExistence type="predicted"/>
<dbReference type="EMBL" id="QGKW02002228">
    <property type="protein sequence ID" value="KAF2538528.1"/>
    <property type="molecule type" value="Genomic_DNA"/>
</dbReference>
<protein>
    <submittedName>
        <fullName evidence="3">Uncharacterized protein</fullName>
    </submittedName>
</protein>